<keyword evidence="3" id="KW-1185">Reference proteome</keyword>
<organism evidence="2 3">
    <name type="scientific">Trichocladium antarcticum</name>
    <dbReference type="NCBI Taxonomy" id="1450529"/>
    <lineage>
        <taxon>Eukaryota</taxon>
        <taxon>Fungi</taxon>
        <taxon>Dikarya</taxon>
        <taxon>Ascomycota</taxon>
        <taxon>Pezizomycotina</taxon>
        <taxon>Sordariomycetes</taxon>
        <taxon>Sordariomycetidae</taxon>
        <taxon>Sordariales</taxon>
        <taxon>Chaetomiaceae</taxon>
        <taxon>Trichocladium</taxon>
    </lineage>
</organism>
<protein>
    <submittedName>
        <fullName evidence="2">Uncharacterized protein</fullName>
    </submittedName>
</protein>
<comment type="caution">
    <text evidence="2">The sequence shown here is derived from an EMBL/GenBank/DDBJ whole genome shotgun (WGS) entry which is preliminary data.</text>
</comment>
<evidence type="ECO:0000313" key="3">
    <source>
        <dbReference type="Proteomes" id="UP001304895"/>
    </source>
</evidence>
<reference evidence="2" key="2">
    <citation type="submission" date="2023-05" db="EMBL/GenBank/DDBJ databases">
        <authorList>
            <consortium name="Lawrence Berkeley National Laboratory"/>
            <person name="Steindorff A."/>
            <person name="Hensen N."/>
            <person name="Bonometti L."/>
            <person name="Westerberg I."/>
            <person name="Brannstrom I.O."/>
            <person name="Guillou S."/>
            <person name="Cros-Aarteil S."/>
            <person name="Calhoun S."/>
            <person name="Haridas S."/>
            <person name="Kuo A."/>
            <person name="Mondo S."/>
            <person name="Pangilinan J."/>
            <person name="Riley R."/>
            <person name="Labutti K."/>
            <person name="Andreopoulos B."/>
            <person name="Lipzen A."/>
            <person name="Chen C."/>
            <person name="Yanf M."/>
            <person name="Daum C."/>
            <person name="Ng V."/>
            <person name="Clum A."/>
            <person name="Ohm R."/>
            <person name="Martin F."/>
            <person name="Silar P."/>
            <person name="Natvig D."/>
            <person name="Lalanne C."/>
            <person name="Gautier V."/>
            <person name="Ament-Velasquez S.L."/>
            <person name="Kruys A."/>
            <person name="Hutchinson M.I."/>
            <person name="Powell A.J."/>
            <person name="Barry K."/>
            <person name="Miller A.N."/>
            <person name="Grigoriev I.V."/>
            <person name="Debuchy R."/>
            <person name="Gladieux P."/>
            <person name="Thoren M.H."/>
            <person name="Johannesson H."/>
        </authorList>
    </citation>
    <scope>NUCLEOTIDE SEQUENCE</scope>
    <source>
        <strain evidence="2">CBS 123565</strain>
    </source>
</reference>
<feature type="compositionally biased region" description="Low complexity" evidence="1">
    <location>
        <begin position="110"/>
        <end position="163"/>
    </location>
</feature>
<reference evidence="2" key="1">
    <citation type="journal article" date="2023" name="Mol. Phylogenet. Evol.">
        <title>Genome-scale phylogeny and comparative genomics of the fungal order Sordariales.</title>
        <authorList>
            <person name="Hensen N."/>
            <person name="Bonometti L."/>
            <person name="Westerberg I."/>
            <person name="Brannstrom I.O."/>
            <person name="Guillou S."/>
            <person name="Cros-Aarteil S."/>
            <person name="Calhoun S."/>
            <person name="Haridas S."/>
            <person name="Kuo A."/>
            <person name="Mondo S."/>
            <person name="Pangilinan J."/>
            <person name="Riley R."/>
            <person name="LaButti K."/>
            <person name="Andreopoulos B."/>
            <person name="Lipzen A."/>
            <person name="Chen C."/>
            <person name="Yan M."/>
            <person name="Daum C."/>
            <person name="Ng V."/>
            <person name="Clum A."/>
            <person name="Steindorff A."/>
            <person name="Ohm R.A."/>
            <person name="Martin F."/>
            <person name="Silar P."/>
            <person name="Natvig D.O."/>
            <person name="Lalanne C."/>
            <person name="Gautier V."/>
            <person name="Ament-Velasquez S.L."/>
            <person name="Kruys A."/>
            <person name="Hutchinson M.I."/>
            <person name="Powell A.J."/>
            <person name="Barry K."/>
            <person name="Miller A.N."/>
            <person name="Grigoriev I.V."/>
            <person name="Debuchy R."/>
            <person name="Gladieux P."/>
            <person name="Hiltunen Thoren M."/>
            <person name="Johannesson H."/>
        </authorList>
    </citation>
    <scope>NUCLEOTIDE SEQUENCE</scope>
    <source>
        <strain evidence="2">CBS 123565</strain>
    </source>
</reference>
<name>A0AAN6ZFY6_9PEZI</name>
<sequence length="373" mass="38681">MVSSHYPKSHLLAGQSTALVGPAPAFSGTFASPSLAALNASPRASAATRSTAVRSSASSGGSRSSASSVSRRSSVSSASRPPSSASRAPSSSRTPESMVSRFESASMALGRSSRSQASTRSSAASRTTGGLSSASRTTGGSRSSASRMSSGPPSSASRNASSAMVPYAPAGVSSTSSRAAPSSESTRTVTFGSRSSVVSSASGNYTRSSSSTSLVVTTTGPGSSSSSSSPLHRAPRADQFFHPSLLANTHPLDRARVRDASELLAMARAMQRRFEDLHSDMSEFRVASLLERRYGSALDGLTLSVDLVATAYGLAALHMGNIERENYPDGETAQSTLDTGRLWMKRGEDALMSLEEDRVSVRDLEAEIDGMRR</sequence>
<proteinExistence type="predicted"/>
<gene>
    <name evidence="2" type="ORF">BT67DRAFT_491220</name>
</gene>
<feature type="region of interest" description="Disordered" evidence="1">
    <location>
        <begin position="40"/>
        <end position="235"/>
    </location>
</feature>
<evidence type="ECO:0000256" key="1">
    <source>
        <dbReference type="SAM" id="MobiDB-lite"/>
    </source>
</evidence>
<evidence type="ECO:0000313" key="2">
    <source>
        <dbReference type="EMBL" id="KAK4136074.1"/>
    </source>
</evidence>
<accession>A0AAN6ZFY6</accession>
<feature type="compositionally biased region" description="Low complexity" evidence="1">
    <location>
        <begin position="173"/>
        <end position="229"/>
    </location>
</feature>
<dbReference type="Proteomes" id="UP001304895">
    <property type="component" value="Unassembled WGS sequence"/>
</dbReference>
<dbReference type="EMBL" id="MU853404">
    <property type="protein sequence ID" value="KAK4136074.1"/>
    <property type="molecule type" value="Genomic_DNA"/>
</dbReference>
<feature type="compositionally biased region" description="Low complexity" evidence="1">
    <location>
        <begin position="40"/>
        <end position="95"/>
    </location>
</feature>
<dbReference type="AlphaFoldDB" id="A0AAN6ZFY6"/>